<dbReference type="InterPro" id="IPR007634">
    <property type="entry name" value="RNA_pol_sigma_54_DNA-bd"/>
</dbReference>
<evidence type="ECO:0000256" key="4">
    <source>
        <dbReference type="ARBA" id="ARBA00022695"/>
    </source>
</evidence>
<dbReference type="PANTHER" id="PTHR32248">
    <property type="entry name" value="RNA POLYMERASE SIGMA-54 FACTOR"/>
    <property type="match status" value="1"/>
</dbReference>
<dbReference type="PROSITE" id="PS00717">
    <property type="entry name" value="SIGMA54_1"/>
    <property type="match status" value="1"/>
</dbReference>
<proteinExistence type="inferred from homology"/>
<keyword evidence="7 9" id="KW-0238">DNA-binding</keyword>
<evidence type="ECO:0000313" key="14">
    <source>
        <dbReference type="Proteomes" id="UP000003678"/>
    </source>
</evidence>
<comment type="function">
    <text evidence="9">Sigma factors are initiation factors that promote the attachment of RNA polymerase to specific initiation sites and are then released.</text>
</comment>
<dbReference type="Pfam" id="PF00309">
    <property type="entry name" value="Sigma54_AID"/>
    <property type="match status" value="1"/>
</dbReference>
<dbReference type="NCBIfam" id="TIGR02395">
    <property type="entry name" value="rpoN_sigma"/>
    <property type="match status" value="1"/>
</dbReference>
<feature type="domain" description="RNA polymerase sigma factor 54 core-binding" evidence="12">
    <location>
        <begin position="152"/>
        <end position="339"/>
    </location>
</feature>
<keyword evidence="2 9" id="KW-0240">DNA-directed RNA polymerase</keyword>
<reference evidence="13 14" key="1">
    <citation type="submission" date="2009-03" db="EMBL/GenBank/DDBJ databases">
        <authorList>
            <person name="Setubal J.C."/>
            <person name="Boyle S."/>
            <person name="Crasta O.R."/>
            <person name="Gillespie J.J."/>
            <person name="Kenyon R.W."/>
            <person name="Lu J."/>
            <person name="Mane S."/>
            <person name="Nagrani S."/>
            <person name="Shallom J.M."/>
            <person name="Shallom S."/>
            <person name="Shukla M."/>
            <person name="Snyder E.E."/>
            <person name="Sobral B.W."/>
            <person name="Wattam A.R."/>
            <person name="Will R."/>
            <person name="Williams K."/>
            <person name="Yoo H."/>
            <person name="Bruce D.H."/>
            <person name="Detter C."/>
            <person name="Munk C."/>
            <person name="Brettin T.S."/>
            <person name="Ficht T."/>
        </authorList>
    </citation>
    <scope>NUCLEOTIDE SEQUENCE [LARGE SCALE GENOMIC DNA]</scope>
    <source>
        <strain evidence="13 14">Cudo</strain>
    </source>
</reference>
<dbReference type="GO" id="GO:0006352">
    <property type="term" value="P:DNA-templated transcription initiation"/>
    <property type="evidence" value="ECO:0007669"/>
    <property type="project" value="InterPro"/>
</dbReference>
<evidence type="ECO:0000256" key="1">
    <source>
        <dbReference type="ARBA" id="ARBA00008798"/>
    </source>
</evidence>
<evidence type="ECO:0000256" key="3">
    <source>
        <dbReference type="ARBA" id="ARBA00022679"/>
    </source>
</evidence>
<comment type="caution">
    <text evidence="13">The sequence shown here is derived from an EMBL/GenBank/DDBJ whole genome shotgun (WGS) entry which is preliminary data.</text>
</comment>
<name>C0G3T2_9HYPH</name>
<evidence type="ECO:0000256" key="2">
    <source>
        <dbReference type="ARBA" id="ARBA00022478"/>
    </source>
</evidence>
<dbReference type="GO" id="GO:0003677">
    <property type="term" value="F:DNA binding"/>
    <property type="evidence" value="ECO:0007669"/>
    <property type="project" value="UniProtKB-KW"/>
</dbReference>
<dbReference type="PROSITE" id="PS00718">
    <property type="entry name" value="SIGMA54_2"/>
    <property type="match status" value="1"/>
</dbReference>
<dbReference type="EMBL" id="ACJD01000001">
    <property type="protein sequence ID" value="EEH15397.1"/>
    <property type="molecule type" value="Genomic_DNA"/>
</dbReference>
<evidence type="ECO:0000256" key="9">
    <source>
        <dbReference type="PIRNR" id="PIRNR000774"/>
    </source>
</evidence>
<dbReference type="GO" id="GO:0001216">
    <property type="term" value="F:DNA-binding transcription activator activity"/>
    <property type="evidence" value="ECO:0007669"/>
    <property type="project" value="InterPro"/>
</dbReference>
<evidence type="ECO:0000313" key="13">
    <source>
        <dbReference type="EMBL" id="EEH15397.1"/>
    </source>
</evidence>
<dbReference type="PRINTS" id="PR00045">
    <property type="entry name" value="SIGMA54FCT"/>
</dbReference>
<dbReference type="NCBIfam" id="NF004596">
    <property type="entry name" value="PRK05932.1-3"/>
    <property type="match status" value="1"/>
</dbReference>
<keyword evidence="4 9" id="KW-0548">Nucleotidyltransferase</keyword>
<feature type="region of interest" description="Disordered" evidence="10">
    <location>
        <begin position="77"/>
        <end position="101"/>
    </location>
</feature>
<dbReference type="GO" id="GO:0016779">
    <property type="term" value="F:nucleotidyltransferase activity"/>
    <property type="evidence" value="ECO:0007669"/>
    <property type="project" value="UniProtKB-KW"/>
</dbReference>
<keyword evidence="6 9" id="KW-0731">Sigma factor</keyword>
<dbReference type="Pfam" id="PF04963">
    <property type="entry name" value="Sigma54_CBD"/>
    <property type="match status" value="1"/>
</dbReference>
<feature type="domain" description="RNA polymerase sigma factor 54 DNA-binding" evidence="11">
    <location>
        <begin position="353"/>
        <end position="512"/>
    </location>
</feature>
<dbReference type="GO" id="GO:0016987">
    <property type="term" value="F:sigma factor activity"/>
    <property type="evidence" value="ECO:0007669"/>
    <property type="project" value="UniProtKB-KW"/>
</dbReference>
<dbReference type="NCBIfam" id="NF009118">
    <property type="entry name" value="PRK12469.1"/>
    <property type="match status" value="1"/>
</dbReference>
<dbReference type="Pfam" id="PF04552">
    <property type="entry name" value="Sigma54_DBD"/>
    <property type="match status" value="1"/>
</dbReference>
<dbReference type="Gene3D" id="1.10.10.1330">
    <property type="entry name" value="RNA polymerase sigma-54 factor, core-binding domain"/>
    <property type="match status" value="1"/>
</dbReference>
<organism evidence="13 14">
    <name type="scientific">Brucella ceti str. Cudo</name>
    <dbReference type="NCBI Taxonomy" id="595497"/>
    <lineage>
        <taxon>Bacteria</taxon>
        <taxon>Pseudomonadati</taxon>
        <taxon>Pseudomonadota</taxon>
        <taxon>Alphaproteobacteria</taxon>
        <taxon>Hyphomicrobiales</taxon>
        <taxon>Brucellaceae</taxon>
        <taxon>Brucella/Ochrobactrum group</taxon>
        <taxon>Brucella</taxon>
    </lineage>
</organism>
<dbReference type="PIRSF" id="PIRSF000774">
    <property type="entry name" value="RpoN"/>
    <property type="match status" value="1"/>
</dbReference>
<keyword evidence="5 9" id="KW-0805">Transcription regulation</keyword>
<evidence type="ECO:0000259" key="11">
    <source>
        <dbReference type="Pfam" id="PF04552"/>
    </source>
</evidence>
<dbReference type="InterPro" id="IPR038709">
    <property type="entry name" value="RpoN_core-bd_sf"/>
</dbReference>
<evidence type="ECO:0000256" key="7">
    <source>
        <dbReference type="ARBA" id="ARBA00023125"/>
    </source>
</evidence>
<dbReference type="InterPro" id="IPR000394">
    <property type="entry name" value="RNA_pol_sigma_54"/>
</dbReference>
<dbReference type="PROSITE" id="PS50044">
    <property type="entry name" value="SIGMA54_3"/>
    <property type="match status" value="1"/>
</dbReference>
<comment type="similarity">
    <text evidence="1 9">Belongs to the sigma-54 factor family.</text>
</comment>
<protein>
    <recommendedName>
        <fullName evidence="9">RNA polymerase sigma-54 factor</fullName>
    </recommendedName>
</protein>
<evidence type="ECO:0000256" key="10">
    <source>
        <dbReference type="SAM" id="MobiDB-lite"/>
    </source>
</evidence>
<dbReference type="GO" id="GO:0000428">
    <property type="term" value="C:DNA-directed RNA polymerase complex"/>
    <property type="evidence" value="ECO:0007669"/>
    <property type="project" value="UniProtKB-KW"/>
</dbReference>
<sequence length="521" mass="57502">MLRQEQGHETPEWKTGGITFRMALSPKLDIRQSQSLVMTPQLMQSIKLLQMTHIELDQFLDMEIEKNPLLDRIEADSDDLAGGEPASGADDPTESADNDDWFQTEGAGAAENLSATFDNSLENIFPDDLGSSQEQWKLSAGEGAFSGNGYDIDQVTAGRLSLSDYVAEQIVLGFSKAADRFIATALADALDESGYLRIDIVGLAHNLGIETAEIGRILGVLQGFDPPGLFARDLRECLAIQLRLKDRFDPAMEALIANLDLLARRDFATLQKICGVDQADLIDMLAEIRALDPKPGARFEVSVADTIVPDVLVFSARDGGWAIELNPATMPRLIVNNEYYAEVSGSVKTEEKAFLTDCMQTAGWLVRSLDQRARTILKVAQEIVRQQDGFLRHGVAHLKPLNLRMVADAVGMHESTISRVTANKFMATPRGVFELRYFFTASLASSEGGEAHSSESVRHRIRQMIEAEKPDEVLSDDAIVDALKKDGVDIARRTVAKYREAMNIASSVQRRREKKARFSTP</sequence>
<dbReference type="InterPro" id="IPR007046">
    <property type="entry name" value="RNA_pol_sigma_54_core-bd"/>
</dbReference>
<evidence type="ECO:0000256" key="5">
    <source>
        <dbReference type="ARBA" id="ARBA00023015"/>
    </source>
</evidence>
<gene>
    <name evidence="13" type="primary">rpoN</name>
    <name evidence="13" type="ORF">BCETI_1000331</name>
</gene>
<dbReference type="Gene3D" id="1.10.10.60">
    <property type="entry name" value="Homeodomain-like"/>
    <property type="match status" value="1"/>
</dbReference>
<keyword evidence="3 9" id="KW-0808">Transferase</keyword>
<dbReference type="PANTHER" id="PTHR32248:SF4">
    <property type="entry name" value="RNA POLYMERASE SIGMA-54 FACTOR"/>
    <property type="match status" value="1"/>
</dbReference>
<feature type="compositionally biased region" description="Acidic residues" evidence="10">
    <location>
        <begin position="91"/>
        <end position="101"/>
    </location>
</feature>
<accession>C0G3T2</accession>
<evidence type="ECO:0000256" key="6">
    <source>
        <dbReference type="ARBA" id="ARBA00023082"/>
    </source>
</evidence>
<keyword evidence="8 9" id="KW-0804">Transcription</keyword>
<evidence type="ECO:0000259" key="12">
    <source>
        <dbReference type="Pfam" id="PF04963"/>
    </source>
</evidence>
<evidence type="ECO:0000256" key="8">
    <source>
        <dbReference type="ARBA" id="ARBA00023163"/>
    </source>
</evidence>
<dbReference type="AlphaFoldDB" id="C0G3T2"/>
<dbReference type="Proteomes" id="UP000003678">
    <property type="component" value="Unassembled WGS sequence"/>
</dbReference>